<dbReference type="STRING" id="1703345.A3860_27085"/>
<sequence length="414" mass="46947">MRNSGFFFFLLGLMALLDIYIFQVIQVVLPASSKARLAVIIGYWVISVSAMLIVVLMPYVHFDNWPRWVVTYVRAIVIGLFISKVIASIFFAVDDLRRGGTWLVSRIAQKPSPAIAQNGAGITRSVFLSWLGLAVGGTVFSTLVYGFGNKYRYQVNRMKMSFKNLPAAFKGMRIVHISDIHSGSFMDKEAVEKGVKKILKEKPDVILFTGDLVNDRAIEMKDYIDVFNKLNAPLGVYSTLGNHDYGDYVRWDSHEAKKENLEQLKQVHKQMGWRLLMNEHVVLEKGADRIALLGIENWSAKGNFGRYGKMEEAYPGSEQYPFKILMSHDPSHWDAEVRTKYGDIDLTLAGHTHGMQFGVELPGFRWSPVQYMYKQWAGLYESGNQKLYVNRGYGFIGYPGRVGILPEITVIELS</sequence>
<evidence type="ECO:0000313" key="6">
    <source>
        <dbReference type="Proteomes" id="UP000192796"/>
    </source>
</evidence>
<feature type="transmembrane region" description="Helical" evidence="3">
    <location>
        <begin position="72"/>
        <end position="93"/>
    </location>
</feature>
<dbReference type="PANTHER" id="PTHR31302">
    <property type="entry name" value="TRANSMEMBRANE PROTEIN WITH METALLOPHOSPHOESTERASE DOMAIN-RELATED"/>
    <property type="match status" value="1"/>
</dbReference>
<dbReference type="AlphaFoldDB" id="A0A1V9FWD6"/>
<evidence type="ECO:0000259" key="4">
    <source>
        <dbReference type="Pfam" id="PF00149"/>
    </source>
</evidence>
<dbReference type="PANTHER" id="PTHR31302:SF31">
    <property type="entry name" value="PHOSPHODIESTERASE YAEI"/>
    <property type="match status" value="1"/>
</dbReference>
<dbReference type="InterPro" id="IPR051158">
    <property type="entry name" value="Metallophosphoesterase_sf"/>
</dbReference>
<dbReference type="GO" id="GO:0008758">
    <property type="term" value="F:UDP-2,3-diacylglucosamine hydrolase activity"/>
    <property type="evidence" value="ECO:0007669"/>
    <property type="project" value="TreeGrafter"/>
</dbReference>
<protein>
    <submittedName>
        <fullName evidence="5">DNA mismatch repair protein MutT</fullName>
    </submittedName>
</protein>
<dbReference type="InterPro" id="IPR004843">
    <property type="entry name" value="Calcineurin-like_PHP"/>
</dbReference>
<dbReference type="Proteomes" id="UP000192796">
    <property type="component" value="Unassembled WGS sequence"/>
</dbReference>
<keyword evidence="2" id="KW-0378">Hydrolase</keyword>
<organism evidence="5 6">
    <name type="scientific">Niastella vici</name>
    <dbReference type="NCBI Taxonomy" id="1703345"/>
    <lineage>
        <taxon>Bacteria</taxon>
        <taxon>Pseudomonadati</taxon>
        <taxon>Bacteroidota</taxon>
        <taxon>Chitinophagia</taxon>
        <taxon>Chitinophagales</taxon>
        <taxon>Chitinophagaceae</taxon>
        <taxon>Niastella</taxon>
    </lineage>
</organism>
<keyword evidence="3" id="KW-0812">Transmembrane</keyword>
<dbReference type="SUPFAM" id="SSF56300">
    <property type="entry name" value="Metallo-dependent phosphatases"/>
    <property type="match status" value="1"/>
</dbReference>
<feature type="domain" description="Calcineurin-like phosphoesterase" evidence="4">
    <location>
        <begin position="172"/>
        <end position="354"/>
    </location>
</feature>
<gene>
    <name evidence="5" type="ORF">A3860_27085</name>
</gene>
<evidence type="ECO:0000256" key="3">
    <source>
        <dbReference type="SAM" id="Phobius"/>
    </source>
</evidence>
<feature type="transmembrane region" description="Helical" evidence="3">
    <location>
        <begin position="6"/>
        <end position="25"/>
    </location>
</feature>
<evidence type="ECO:0000313" key="5">
    <source>
        <dbReference type="EMBL" id="OQP62679.1"/>
    </source>
</evidence>
<keyword evidence="3" id="KW-1133">Transmembrane helix</keyword>
<accession>A0A1V9FWD6</accession>
<reference evidence="5 6" key="1">
    <citation type="submission" date="2016-03" db="EMBL/GenBank/DDBJ databases">
        <title>Niastella vici sp. nov., isolated from farmland soil.</title>
        <authorList>
            <person name="Chen L."/>
            <person name="Wang D."/>
            <person name="Yang S."/>
            <person name="Wang G."/>
        </authorList>
    </citation>
    <scope>NUCLEOTIDE SEQUENCE [LARGE SCALE GENOMIC DNA]</scope>
    <source>
        <strain evidence="5 6">DJ57</strain>
    </source>
</reference>
<dbReference type="GO" id="GO:0016020">
    <property type="term" value="C:membrane"/>
    <property type="evidence" value="ECO:0007669"/>
    <property type="project" value="GOC"/>
</dbReference>
<dbReference type="Gene3D" id="3.60.21.10">
    <property type="match status" value="1"/>
</dbReference>
<feature type="transmembrane region" description="Helical" evidence="3">
    <location>
        <begin position="127"/>
        <end position="148"/>
    </location>
</feature>
<keyword evidence="1" id="KW-0479">Metal-binding</keyword>
<feature type="transmembrane region" description="Helical" evidence="3">
    <location>
        <begin position="37"/>
        <end position="60"/>
    </location>
</feature>
<dbReference type="InterPro" id="IPR029052">
    <property type="entry name" value="Metallo-depent_PP-like"/>
</dbReference>
<keyword evidence="6" id="KW-1185">Reference proteome</keyword>
<dbReference type="RefSeq" id="WP_081148552.1">
    <property type="nucleotide sequence ID" value="NZ_LVYD01000049.1"/>
</dbReference>
<comment type="caution">
    <text evidence="5">The sequence shown here is derived from an EMBL/GenBank/DDBJ whole genome shotgun (WGS) entry which is preliminary data.</text>
</comment>
<dbReference type="CDD" id="cd07385">
    <property type="entry name" value="MPP_YkuE_C"/>
    <property type="match status" value="1"/>
</dbReference>
<evidence type="ECO:0000256" key="1">
    <source>
        <dbReference type="ARBA" id="ARBA00022723"/>
    </source>
</evidence>
<dbReference type="EMBL" id="LVYD01000049">
    <property type="protein sequence ID" value="OQP62679.1"/>
    <property type="molecule type" value="Genomic_DNA"/>
</dbReference>
<dbReference type="GO" id="GO:0046872">
    <property type="term" value="F:metal ion binding"/>
    <property type="evidence" value="ECO:0007669"/>
    <property type="project" value="UniProtKB-KW"/>
</dbReference>
<name>A0A1V9FWD6_9BACT</name>
<dbReference type="Pfam" id="PF00149">
    <property type="entry name" value="Metallophos"/>
    <property type="match status" value="1"/>
</dbReference>
<evidence type="ECO:0000256" key="2">
    <source>
        <dbReference type="ARBA" id="ARBA00022801"/>
    </source>
</evidence>
<keyword evidence="3" id="KW-0472">Membrane</keyword>
<dbReference type="OrthoDB" id="9780884at2"/>
<dbReference type="GO" id="GO:0009245">
    <property type="term" value="P:lipid A biosynthetic process"/>
    <property type="evidence" value="ECO:0007669"/>
    <property type="project" value="TreeGrafter"/>
</dbReference>
<proteinExistence type="predicted"/>